<evidence type="ECO:0000313" key="3">
    <source>
        <dbReference type="EMBL" id="CCF84036.1"/>
    </source>
</evidence>
<dbReference type="SUPFAM" id="SSF52218">
    <property type="entry name" value="Flavoproteins"/>
    <property type="match status" value="1"/>
</dbReference>
<sequence>MKLLVVYGTTEGQTAKIATQIARTVREHGIDADVMDGRSVPADLTLTQYDGVIVGASLHYHKFQRYIQNFVKAHRDQLRRMPSAFFSVSITEAYKDPKGREELATLTNRWLTDVDWQPDKIASFAGALAYTQYGWLKRNLQRWFAGRAGGSTDTSRDHEYTDWDAVARFADEFATMVHSGQHAVSPGV</sequence>
<dbReference type="GO" id="GO:0010181">
    <property type="term" value="F:FMN binding"/>
    <property type="evidence" value="ECO:0007669"/>
    <property type="project" value="InterPro"/>
</dbReference>
<dbReference type="Gene3D" id="3.40.50.360">
    <property type="match status" value="1"/>
</dbReference>
<protein>
    <submittedName>
        <fullName evidence="3">Protoporphyrinogen oxidase</fullName>
    </submittedName>
</protein>
<accession>I4EH74</accession>
<dbReference type="Pfam" id="PF12724">
    <property type="entry name" value="Flavodoxin_5"/>
    <property type="match status" value="1"/>
</dbReference>
<feature type="domain" description="Flavodoxin-like" evidence="2">
    <location>
        <begin position="3"/>
        <end position="148"/>
    </location>
</feature>
<keyword evidence="4" id="KW-1185">Reference proteome</keyword>
<dbReference type="GO" id="GO:0009055">
    <property type="term" value="F:electron transfer activity"/>
    <property type="evidence" value="ECO:0007669"/>
    <property type="project" value="InterPro"/>
</dbReference>
<name>I4EH74_9BACT</name>
<dbReference type="InterPro" id="IPR008254">
    <property type="entry name" value="Flavodoxin/NO_synth"/>
</dbReference>
<organism evidence="3 4">
    <name type="scientific">Nitrolancea hollandica Lb</name>
    <dbReference type="NCBI Taxonomy" id="1129897"/>
    <lineage>
        <taxon>Bacteria</taxon>
        <taxon>Pseudomonadati</taxon>
        <taxon>Thermomicrobiota</taxon>
        <taxon>Thermomicrobia</taxon>
        <taxon>Sphaerobacterales</taxon>
        <taxon>Sphaerobacterineae</taxon>
        <taxon>Sphaerobacteraceae</taxon>
        <taxon>Nitrolancea</taxon>
    </lineage>
</organism>
<dbReference type="InterPro" id="IPR026816">
    <property type="entry name" value="Flavodoxin_dom"/>
</dbReference>
<dbReference type="RefSeq" id="WP_008477875.1">
    <property type="nucleotide sequence ID" value="NZ_CAGS01000226.1"/>
</dbReference>
<dbReference type="GO" id="GO:0070819">
    <property type="term" value="F:menaquinone-dependent protoporphyrinogen oxidase activity"/>
    <property type="evidence" value="ECO:0007669"/>
    <property type="project" value="TreeGrafter"/>
</dbReference>
<dbReference type="Proteomes" id="UP000004221">
    <property type="component" value="Unassembled WGS sequence"/>
</dbReference>
<dbReference type="InterPro" id="IPR029039">
    <property type="entry name" value="Flavoprotein-like_sf"/>
</dbReference>
<dbReference type="InterPro" id="IPR001226">
    <property type="entry name" value="Flavodoxin_CS"/>
</dbReference>
<evidence type="ECO:0000259" key="2">
    <source>
        <dbReference type="PROSITE" id="PS50902"/>
    </source>
</evidence>
<dbReference type="NCBIfam" id="NF008316">
    <property type="entry name" value="PRK11104.1"/>
    <property type="match status" value="1"/>
</dbReference>
<reference evidence="3 4" key="1">
    <citation type="journal article" date="2012" name="ISME J.">
        <title>Nitrification expanded: discovery, physiology and genomics of a nitrite-oxidizing bacterium from the phylum Chloroflexi.</title>
        <authorList>
            <person name="Sorokin D.Y."/>
            <person name="Lucker S."/>
            <person name="Vejmelkova D."/>
            <person name="Kostrikina N.A."/>
            <person name="Kleerebezem R."/>
            <person name="Rijpstra W.I."/>
            <person name="Damste J.S."/>
            <person name="Le Paslier D."/>
            <person name="Muyzer G."/>
            <person name="Wagner M."/>
            <person name="van Loosdrecht M.C."/>
            <person name="Daims H."/>
        </authorList>
    </citation>
    <scope>NUCLEOTIDE SEQUENCE [LARGE SCALE GENOMIC DNA]</scope>
    <source>
        <strain evidence="4">none</strain>
    </source>
</reference>
<gene>
    <name evidence="3" type="ORF">NITHO_3010017</name>
</gene>
<dbReference type="PANTHER" id="PTHR38030:SF2">
    <property type="entry name" value="PROTOPORPHYRINOGEN IX DEHYDROGENASE [QUINONE]"/>
    <property type="match status" value="1"/>
</dbReference>
<dbReference type="PROSITE" id="PS50902">
    <property type="entry name" value="FLAVODOXIN_LIKE"/>
    <property type="match status" value="1"/>
</dbReference>
<proteinExistence type="predicted"/>
<dbReference type="EMBL" id="CAGS01000226">
    <property type="protein sequence ID" value="CCF84036.1"/>
    <property type="molecule type" value="Genomic_DNA"/>
</dbReference>
<dbReference type="PROSITE" id="PS00201">
    <property type="entry name" value="FLAVODOXIN"/>
    <property type="match status" value="1"/>
</dbReference>
<evidence type="ECO:0000256" key="1">
    <source>
        <dbReference type="ARBA" id="ARBA00001917"/>
    </source>
</evidence>
<comment type="caution">
    <text evidence="3">The sequence shown here is derived from an EMBL/GenBank/DDBJ whole genome shotgun (WGS) entry which is preliminary data.</text>
</comment>
<evidence type="ECO:0000313" key="4">
    <source>
        <dbReference type="Proteomes" id="UP000004221"/>
    </source>
</evidence>
<comment type="cofactor">
    <cofactor evidence="1">
        <name>FMN</name>
        <dbReference type="ChEBI" id="CHEBI:58210"/>
    </cofactor>
</comment>
<dbReference type="GO" id="GO:0006783">
    <property type="term" value="P:heme biosynthetic process"/>
    <property type="evidence" value="ECO:0007669"/>
    <property type="project" value="TreeGrafter"/>
</dbReference>
<dbReference type="PANTHER" id="PTHR38030">
    <property type="entry name" value="PROTOPORPHYRINOGEN IX DEHYDROGENASE [MENAQUINONE]"/>
    <property type="match status" value="1"/>
</dbReference>
<dbReference type="OrthoDB" id="9795729at2"/>
<dbReference type="InterPro" id="IPR052200">
    <property type="entry name" value="Protoporphyrinogen_IX_DH"/>
</dbReference>
<dbReference type="AlphaFoldDB" id="I4EH74"/>